<evidence type="ECO:0000313" key="1">
    <source>
        <dbReference type="EMBL" id="KAA3477224.1"/>
    </source>
</evidence>
<keyword evidence="1" id="KW-0695">RNA-directed DNA polymerase</keyword>
<keyword evidence="1" id="KW-0808">Transferase</keyword>
<organism evidence="1 2">
    <name type="scientific">Gossypium australe</name>
    <dbReference type="NCBI Taxonomy" id="47621"/>
    <lineage>
        <taxon>Eukaryota</taxon>
        <taxon>Viridiplantae</taxon>
        <taxon>Streptophyta</taxon>
        <taxon>Embryophyta</taxon>
        <taxon>Tracheophyta</taxon>
        <taxon>Spermatophyta</taxon>
        <taxon>Magnoliopsida</taxon>
        <taxon>eudicotyledons</taxon>
        <taxon>Gunneridae</taxon>
        <taxon>Pentapetalae</taxon>
        <taxon>rosids</taxon>
        <taxon>malvids</taxon>
        <taxon>Malvales</taxon>
        <taxon>Malvaceae</taxon>
        <taxon>Malvoideae</taxon>
        <taxon>Gossypium</taxon>
    </lineage>
</organism>
<dbReference type="PANTHER" id="PTHR34072">
    <property type="entry name" value="ENZYMATIC POLYPROTEIN-RELATED"/>
    <property type="match status" value="1"/>
</dbReference>
<dbReference type="InterPro" id="IPR043502">
    <property type="entry name" value="DNA/RNA_pol_sf"/>
</dbReference>
<comment type="caution">
    <text evidence="1">The sequence shown here is derived from an EMBL/GenBank/DDBJ whole genome shotgun (WGS) entry which is preliminary data.</text>
</comment>
<dbReference type="EMBL" id="SMMG02000004">
    <property type="protein sequence ID" value="KAA3477224.1"/>
    <property type="molecule type" value="Genomic_DNA"/>
</dbReference>
<dbReference type="AlphaFoldDB" id="A0A5B6W7J0"/>
<dbReference type="InterPro" id="IPR043128">
    <property type="entry name" value="Rev_trsase/Diguanyl_cyclase"/>
</dbReference>
<evidence type="ECO:0000313" key="2">
    <source>
        <dbReference type="Proteomes" id="UP000325315"/>
    </source>
</evidence>
<reference evidence="2" key="1">
    <citation type="journal article" date="2019" name="Plant Biotechnol. J.">
        <title>Genome sequencing of the Australian wild diploid species Gossypium australe highlights disease resistance and delayed gland morphogenesis.</title>
        <authorList>
            <person name="Cai Y."/>
            <person name="Cai X."/>
            <person name="Wang Q."/>
            <person name="Wang P."/>
            <person name="Zhang Y."/>
            <person name="Cai C."/>
            <person name="Xu Y."/>
            <person name="Wang K."/>
            <person name="Zhou Z."/>
            <person name="Wang C."/>
            <person name="Geng S."/>
            <person name="Li B."/>
            <person name="Dong Q."/>
            <person name="Hou Y."/>
            <person name="Wang H."/>
            <person name="Ai P."/>
            <person name="Liu Z."/>
            <person name="Yi F."/>
            <person name="Sun M."/>
            <person name="An G."/>
            <person name="Cheng J."/>
            <person name="Zhang Y."/>
            <person name="Shi Q."/>
            <person name="Xie Y."/>
            <person name="Shi X."/>
            <person name="Chang Y."/>
            <person name="Huang F."/>
            <person name="Chen Y."/>
            <person name="Hong S."/>
            <person name="Mi L."/>
            <person name="Sun Q."/>
            <person name="Zhang L."/>
            <person name="Zhou B."/>
            <person name="Peng R."/>
            <person name="Zhang X."/>
            <person name="Liu F."/>
        </authorList>
    </citation>
    <scope>NUCLEOTIDE SEQUENCE [LARGE SCALE GENOMIC DNA]</scope>
    <source>
        <strain evidence="2">cv. PA1801</strain>
    </source>
</reference>
<gene>
    <name evidence="1" type="ORF">EPI10_011126</name>
</gene>
<keyword evidence="2" id="KW-1185">Reference proteome</keyword>
<dbReference type="PANTHER" id="PTHR34072:SF41">
    <property type="entry name" value="REVERSE TRANSCRIPTASE_RETROTRANSPOSON-DERIVED PROTEIN RNASE H-LIKE DOMAIN-CONTAINING PROTEIN"/>
    <property type="match status" value="1"/>
</dbReference>
<name>A0A5B6W7J0_9ROSI</name>
<dbReference type="OrthoDB" id="1938670at2759"/>
<protein>
    <submittedName>
        <fullName evidence="1">Reverse transcriptase</fullName>
    </submittedName>
</protein>
<accession>A0A5B6W7J0</accession>
<dbReference type="Gene3D" id="3.30.70.270">
    <property type="match status" value="1"/>
</dbReference>
<keyword evidence="1" id="KW-0548">Nucleotidyltransferase</keyword>
<dbReference type="Proteomes" id="UP000325315">
    <property type="component" value="Unassembled WGS sequence"/>
</dbReference>
<proteinExistence type="predicted"/>
<sequence>MDEDKIWAIVDWKLPTKVTKLWSFLGLTIYYRCFIKGYSKITAPLTNLLKKERLELSETSYDEGAHTCFAGLFKIILARWQLFLEKFDINIEYKQGRANIVVGTLSQKIELATISYPFIGVHLRRIFP</sequence>
<dbReference type="GO" id="GO:0003964">
    <property type="term" value="F:RNA-directed DNA polymerase activity"/>
    <property type="evidence" value="ECO:0007669"/>
    <property type="project" value="UniProtKB-KW"/>
</dbReference>
<dbReference type="SUPFAM" id="SSF56672">
    <property type="entry name" value="DNA/RNA polymerases"/>
    <property type="match status" value="1"/>
</dbReference>